<reference evidence="2" key="1">
    <citation type="journal article" date="2019" name="Int. J. Syst. Evol. Microbiol.">
        <title>The Global Catalogue of Microorganisms (GCM) 10K type strain sequencing project: providing services to taxonomists for standard genome sequencing and annotation.</title>
        <authorList>
            <consortium name="The Broad Institute Genomics Platform"/>
            <consortium name="The Broad Institute Genome Sequencing Center for Infectious Disease"/>
            <person name="Wu L."/>
            <person name="Ma J."/>
        </authorList>
    </citation>
    <scope>NUCLEOTIDE SEQUENCE [LARGE SCALE GENOMIC DNA]</scope>
    <source>
        <strain evidence="2">SHR3</strain>
    </source>
</reference>
<evidence type="ECO:0000313" key="1">
    <source>
        <dbReference type="EMBL" id="MFC5769471.1"/>
    </source>
</evidence>
<accession>A0ABW1ARD4</accession>
<protein>
    <submittedName>
        <fullName evidence="1">Uncharacterized protein</fullName>
    </submittedName>
</protein>
<gene>
    <name evidence="1" type="ORF">ACFPTN_08795</name>
</gene>
<organism evidence="1 2">
    <name type="scientific">Thauera sinica</name>
    <dbReference type="NCBI Taxonomy" id="2665146"/>
    <lineage>
        <taxon>Bacteria</taxon>
        <taxon>Pseudomonadati</taxon>
        <taxon>Pseudomonadota</taxon>
        <taxon>Betaproteobacteria</taxon>
        <taxon>Rhodocyclales</taxon>
        <taxon>Zoogloeaceae</taxon>
        <taxon>Thauera</taxon>
    </lineage>
</organism>
<dbReference type="Proteomes" id="UP001595974">
    <property type="component" value="Unassembled WGS sequence"/>
</dbReference>
<keyword evidence="2" id="KW-1185">Reference proteome</keyword>
<comment type="caution">
    <text evidence="1">The sequence shown here is derived from an EMBL/GenBank/DDBJ whole genome shotgun (WGS) entry which is preliminary data.</text>
</comment>
<sequence>MKHMNSLWTDAGVRAVLAGMVVFAGAGEALSHAPDHSNVPLLRCWNDGDAVVCESRWSMGSALPNASLDVLGRGGEVLSSVRTDASGRARFARPEGEFGVLMYGVGIDGQTVDVDRRDIDATPPPARPGS</sequence>
<dbReference type="EMBL" id="JBHSOG010000030">
    <property type="protein sequence ID" value="MFC5769471.1"/>
    <property type="molecule type" value="Genomic_DNA"/>
</dbReference>
<dbReference type="RefSeq" id="WP_157748467.1">
    <property type="nucleotide sequence ID" value="NZ_JBHSOG010000030.1"/>
</dbReference>
<proteinExistence type="predicted"/>
<evidence type="ECO:0000313" key="2">
    <source>
        <dbReference type="Proteomes" id="UP001595974"/>
    </source>
</evidence>
<name>A0ABW1ARD4_9RHOO</name>